<dbReference type="RefSeq" id="WP_106712460.1">
    <property type="nucleotide sequence ID" value="NZ_PGGO01000014.1"/>
</dbReference>
<dbReference type="GO" id="GO:0006310">
    <property type="term" value="P:DNA recombination"/>
    <property type="evidence" value="ECO:0007669"/>
    <property type="project" value="UniProtKB-KW"/>
</dbReference>
<evidence type="ECO:0000256" key="3">
    <source>
        <dbReference type="ARBA" id="ARBA00023125"/>
    </source>
</evidence>
<dbReference type="InterPro" id="IPR013762">
    <property type="entry name" value="Integrase-like_cat_sf"/>
</dbReference>
<dbReference type="InterPro" id="IPR053876">
    <property type="entry name" value="Phage_int_M"/>
</dbReference>
<dbReference type="PROSITE" id="PS51900">
    <property type="entry name" value="CB"/>
    <property type="match status" value="1"/>
</dbReference>
<evidence type="ECO:0000259" key="7">
    <source>
        <dbReference type="PROSITE" id="PS51900"/>
    </source>
</evidence>
<evidence type="ECO:0000259" key="6">
    <source>
        <dbReference type="PROSITE" id="PS51898"/>
    </source>
</evidence>
<dbReference type="Gene3D" id="3.30.160.390">
    <property type="entry name" value="Integrase, DNA-binding domain"/>
    <property type="match status" value="1"/>
</dbReference>
<keyword evidence="3 5" id="KW-0238">DNA-binding</keyword>
<dbReference type="EMBL" id="PGGO01000014">
    <property type="protein sequence ID" value="PSH66679.1"/>
    <property type="molecule type" value="Genomic_DNA"/>
</dbReference>
<dbReference type="Proteomes" id="UP000241444">
    <property type="component" value="Unassembled WGS sequence"/>
</dbReference>
<dbReference type="PROSITE" id="PS51898">
    <property type="entry name" value="TYR_RECOMBINASE"/>
    <property type="match status" value="1"/>
</dbReference>
<evidence type="ECO:0000256" key="1">
    <source>
        <dbReference type="ARBA" id="ARBA00008857"/>
    </source>
</evidence>
<comment type="caution">
    <text evidence="8">The sequence shown here is derived from an EMBL/GenBank/DDBJ whole genome shotgun (WGS) entry which is preliminary data.</text>
</comment>
<dbReference type="InterPro" id="IPR025166">
    <property type="entry name" value="Integrase_DNA_bind_dom"/>
</dbReference>
<dbReference type="InterPro" id="IPR044068">
    <property type="entry name" value="CB"/>
</dbReference>
<protein>
    <submittedName>
        <fullName evidence="8">Integrase</fullName>
    </submittedName>
</protein>
<reference evidence="9" key="1">
    <citation type="submission" date="2017-11" db="EMBL/GenBank/DDBJ databases">
        <authorList>
            <person name="Kuznetsova I."/>
            <person name="Sazanova A."/>
            <person name="Chirak E."/>
            <person name="Safronova V."/>
            <person name="Willems A."/>
        </authorList>
    </citation>
    <scope>NUCLEOTIDE SEQUENCE [LARGE SCALE GENOMIC DNA]</scope>
    <source>
        <strain evidence="9">STM 196</strain>
    </source>
</reference>
<evidence type="ECO:0000256" key="2">
    <source>
        <dbReference type="ARBA" id="ARBA00022908"/>
    </source>
</evidence>
<organism evidence="8 9">
    <name type="scientific">Phyllobacterium brassicacearum</name>
    <dbReference type="NCBI Taxonomy" id="314235"/>
    <lineage>
        <taxon>Bacteria</taxon>
        <taxon>Pseudomonadati</taxon>
        <taxon>Pseudomonadota</taxon>
        <taxon>Alphaproteobacteria</taxon>
        <taxon>Hyphomicrobiales</taxon>
        <taxon>Phyllobacteriaceae</taxon>
        <taxon>Phyllobacterium</taxon>
    </lineage>
</organism>
<evidence type="ECO:0000313" key="9">
    <source>
        <dbReference type="Proteomes" id="UP000241444"/>
    </source>
</evidence>
<dbReference type="Gene3D" id="1.10.150.130">
    <property type="match status" value="1"/>
</dbReference>
<dbReference type="InterPro" id="IPR050808">
    <property type="entry name" value="Phage_Integrase"/>
</dbReference>
<keyword evidence="4" id="KW-0233">DNA recombination</keyword>
<feature type="domain" description="Tyr recombinase" evidence="6">
    <location>
        <begin position="202"/>
        <end position="383"/>
    </location>
</feature>
<keyword evidence="9" id="KW-1185">Reference proteome</keyword>
<dbReference type="InterPro" id="IPR011010">
    <property type="entry name" value="DNA_brk_join_enz"/>
</dbReference>
<dbReference type="CDD" id="cd00801">
    <property type="entry name" value="INT_P4_C"/>
    <property type="match status" value="1"/>
</dbReference>
<dbReference type="OrthoDB" id="9795573at2"/>
<feature type="domain" description="Core-binding (CB)" evidence="7">
    <location>
        <begin position="98"/>
        <end position="179"/>
    </location>
</feature>
<keyword evidence="2" id="KW-0229">DNA integration</keyword>
<accession>A0A2P7BJM9</accession>
<dbReference type="InterPro" id="IPR010998">
    <property type="entry name" value="Integrase_recombinase_N"/>
</dbReference>
<dbReference type="PANTHER" id="PTHR30629:SF2">
    <property type="entry name" value="PROPHAGE INTEGRASE INTS-RELATED"/>
    <property type="match status" value="1"/>
</dbReference>
<evidence type="ECO:0000256" key="5">
    <source>
        <dbReference type="PROSITE-ProRule" id="PRU01248"/>
    </source>
</evidence>
<dbReference type="Pfam" id="PF22022">
    <property type="entry name" value="Phage_int_M"/>
    <property type="match status" value="1"/>
</dbReference>
<evidence type="ECO:0000313" key="8">
    <source>
        <dbReference type="EMBL" id="PSH66679.1"/>
    </source>
</evidence>
<sequence>MPLTDTQIKNLKKQDKPKKYSDGGGLFLFIPPQGSKLWRLAYRYDNKQKTLALGAYPIVSLADARKKRDDAKRLLGSGIDPSQQAKLDKIHRRASNAITFNAVADEFLEKVEREGKADATMTKKRWLIDLARDDLGTRPISEISAAEILVPLRRVEAKGNYETARRMRSTVGQVFRFAIATARAENDPTGGLKGALTTPTVTHRPAITQRNALGGLLRAIWGYEGAPETKHALMLMAYLYPRPGELRLAEWAEFDLEQSAWTIPAARAKMRREHKKPLPSQAVEILHIQKELTGDGRLVFPSIKSRVQPISENTLNGALRRLGFTQKEMTSHGFRATASSLLNESGNWSPDAIEAELAHVGADMVRRAYHRALYWDERVKMADWWAEEVESMRSSTN</sequence>
<evidence type="ECO:0000256" key="4">
    <source>
        <dbReference type="ARBA" id="ARBA00023172"/>
    </source>
</evidence>
<dbReference type="Pfam" id="PF13356">
    <property type="entry name" value="Arm-DNA-bind_3"/>
    <property type="match status" value="1"/>
</dbReference>
<dbReference type="Gene3D" id="1.10.443.10">
    <property type="entry name" value="Intergrase catalytic core"/>
    <property type="match status" value="1"/>
</dbReference>
<dbReference type="SUPFAM" id="SSF56349">
    <property type="entry name" value="DNA breaking-rejoining enzymes"/>
    <property type="match status" value="1"/>
</dbReference>
<dbReference type="GO" id="GO:0003677">
    <property type="term" value="F:DNA binding"/>
    <property type="evidence" value="ECO:0007669"/>
    <property type="project" value="UniProtKB-UniRule"/>
</dbReference>
<proteinExistence type="inferred from homology"/>
<dbReference type="InterPro" id="IPR002104">
    <property type="entry name" value="Integrase_catalytic"/>
</dbReference>
<comment type="similarity">
    <text evidence="1">Belongs to the 'phage' integrase family.</text>
</comment>
<dbReference type="Pfam" id="PF00589">
    <property type="entry name" value="Phage_integrase"/>
    <property type="match status" value="1"/>
</dbReference>
<name>A0A2P7BJM9_9HYPH</name>
<dbReference type="InterPro" id="IPR038488">
    <property type="entry name" value="Integrase_DNA-bd_sf"/>
</dbReference>
<gene>
    <name evidence="8" type="ORF">CU102_17850</name>
</gene>
<dbReference type="PANTHER" id="PTHR30629">
    <property type="entry name" value="PROPHAGE INTEGRASE"/>
    <property type="match status" value="1"/>
</dbReference>
<dbReference type="GO" id="GO:0015074">
    <property type="term" value="P:DNA integration"/>
    <property type="evidence" value="ECO:0007669"/>
    <property type="project" value="UniProtKB-KW"/>
</dbReference>
<dbReference type="AlphaFoldDB" id="A0A2P7BJM9"/>